<dbReference type="GO" id="GO:0006508">
    <property type="term" value="P:proteolysis"/>
    <property type="evidence" value="ECO:0007669"/>
    <property type="project" value="InterPro"/>
</dbReference>
<dbReference type="PANTHER" id="PTHR24253">
    <property type="entry name" value="TRANSMEMBRANE PROTEASE SERINE"/>
    <property type="match status" value="1"/>
</dbReference>
<dbReference type="InterPro" id="IPR009003">
    <property type="entry name" value="Peptidase_S1_PA"/>
</dbReference>
<reference evidence="4" key="1">
    <citation type="submission" date="2025-08" db="UniProtKB">
        <authorList>
            <consortium name="Ensembl"/>
        </authorList>
    </citation>
    <scope>IDENTIFICATION</scope>
</reference>
<name>A0A8D0FX31_STROC</name>
<keyword evidence="5" id="KW-1185">Reference proteome</keyword>
<dbReference type="GO" id="GO:0004252">
    <property type="term" value="F:serine-type endopeptidase activity"/>
    <property type="evidence" value="ECO:0007669"/>
    <property type="project" value="InterPro"/>
</dbReference>
<dbReference type="PANTHER" id="PTHR24253:SF170">
    <property type="entry name" value="PEPTIDASE S1 DOMAIN-CONTAINING PROTEIN"/>
    <property type="match status" value="1"/>
</dbReference>
<dbReference type="SUPFAM" id="SSF50494">
    <property type="entry name" value="Trypsin-like serine proteases"/>
    <property type="match status" value="2"/>
</dbReference>
<feature type="compositionally biased region" description="Low complexity" evidence="2">
    <location>
        <begin position="306"/>
        <end position="324"/>
    </location>
</feature>
<dbReference type="InterPro" id="IPR043504">
    <property type="entry name" value="Peptidase_S1_PA_chymotrypsin"/>
</dbReference>
<reference evidence="4" key="2">
    <citation type="submission" date="2025-09" db="UniProtKB">
        <authorList>
            <consortium name="Ensembl"/>
        </authorList>
    </citation>
    <scope>IDENTIFICATION</scope>
</reference>
<evidence type="ECO:0000313" key="5">
    <source>
        <dbReference type="Proteomes" id="UP000694551"/>
    </source>
</evidence>
<sequence>QVSLQLRGEHFCGGDGVTAVAPPRPNGSRAEPTAWRAVVGRLRLQETGGQERTVMEVVVHEGYRRVEGGHDLALARLESPVTLGPRVGTICLPQAQHPFAFGTPCWITGWVSLPAGSPLQKVALDLLSPETCNCLYSNLRRRELARPARPTMVCAGGQEGGRGACQVRGTPGAPIGAIGAIGGTIGGPIGVCRGLLRVCGAIGGRYGAVGGLGGTQACGRRQQDPAAWEVVASGDTRRRGARLHLHGAYVEPGGGRDLALLRLEPPLAPGPGLRPLCLPYGQHQRPPGTRCWALLAPNGERRGAALLGPHVPSGSSGSPLGSLGCRADGDTPQPDGGSPLACEERGVWFLLGTASVGGCAQGGPPLFTTTSHYERWVASITREAYFAETPPDPREEEEESTEHPKTTGGLGDRPAGARGSAGQRRWGGLQHRHLRVSSVGGG</sequence>
<feature type="region of interest" description="Disordered" evidence="2">
    <location>
        <begin position="388"/>
        <end position="442"/>
    </location>
</feature>
<accession>A0A8D0FX31</accession>
<evidence type="ECO:0000256" key="2">
    <source>
        <dbReference type="SAM" id="MobiDB-lite"/>
    </source>
</evidence>
<dbReference type="InterPro" id="IPR001254">
    <property type="entry name" value="Trypsin_dom"/>
</dbReference>
<feature type="domain" description="Peptidase S1" evidence="3">
    <location>
        <begin position="1"/>
        <end position="382"/>
    </location>
</feature>
<dbReference type="Proteomes" id="UP000694551">
    <property type="component" value="Unplaced"/>
</dbReference>
<keyword evidence="1" id="KW-1015">Disulfide bond</keyword>
<dbReference type="PROSITE" id="PS50240">
    <property type="entry name" value="TRYPSIN_DOM"/>
    <property type="match status" value="1"/>
</dbReference>
<feature type="region of interest" description="Disordered" evidence="2">
    <location>
        <begin position="304"/>
        <end position="340"/>
    </location>
</feature>
<dbReference type="Gene3D" id="2.40.10.10">
    <property type="entry name" value="Trypsin-like serine proteases"/>
    <property type="match status" value="4"/>
</dbReference>
<evidence type="ECO:0000313" key="4">
    <source>
        <dbReference type="Ensembl" id="ENSSOCP00000021058.1"/>
    </source>
</evidence>
<protein>
    <recommendedName>
        <fullName evidence="3">Peptidase S1 domain-containing protein</fullName>
    </recommendedName>
</protein>
<proteinExistence type="predicted"/>
<dbReference type="SMART" id="SM00020">
    <property type="entry name" value="Tryp_SPc"/>
    <property type="match status" value="1"/>
</dbReference>
<dbReference type="Pfam" id="PF00089">
    <property type="entry name" value="Trypsin"/>
    <property type="match status" value="2"/>
</dbReference>
<evidence type="ECO:0000259" key="3">
    <source>
        <dbReference type="PROSITE" id="PS50240"/>
    </source>
</evidence>
<evidence type="ECO:0000256" key="1">
    <source>
        <dbReference type="ARBA" id="ARBA00023157"/>
    </source>
</evidence>
<dbReference type="AlphaFoldDB" id="A0A8D0FX31"/>
<dbReference type="Ensembl" id="ENSSOCT00000021584.1">
    <property type="protein sequence ID" value="ENSSOCP00000021058.1"/>
    <property type="gene ID" value="ENSSOCG00000015706.1"/>
</dbReference>
<organism evidence="4 5">
    <name type="scientific">Strix occidentalis caurina</name>
    <name type="common">northern spotted owl</name>
    <dbReference type="NCBI Taxonomy" id="311401"/>
    <lineage>
        <taxon>Eukaryota</taxon>
        <taxon>Metazoa</taxon>
        <taxon>Chordata</taxon>
        <taxon>Craniata</taxon>
        <taxon>Vertebrata</taxon>
        <taxon>Euteleostomi</taxon>
        <taxon>Archelosauria</taxon>
        <taxon>Archosauria</taxon>
        <taxon>Dinosauria</taxon>
        <taxon>Saurischia</taxon>
        <taxon>Theropoda</taxon>
        <taxon>Coelurosauria</taxon>
        <taxon>Aves</taxon>
        <taxon>Neognathae</taxon>
        <taxon>Neoaves</taxon>
        <taxon>Telluraves</taxon>
        <taxon>Strigiformes</taxon>
        <taxon>Strigidae</taxon>
        <taxon>Strix</taxon>
    </lineage>
</organism>